<dbReference type="PANTHER" id="PTHR46089">
    <property type="entry name" value="ALSIN HOMOLOG"/>
    <property type="match status" value="1"/>
</dbReference>
<feature type="repeat" description="RCC1" evidence="1">
    <location>
        <begin position="469"/>
        <end position="520"/>
    </location>
</feature>
<accession>A0A7E4VGC2</accession>
<feature type="compositionally biased region" description="Polar residues" evidence="2">
    <location>
        <begin position="303"/>
        <end position="313"/>
    </location>
</feature>
<organism evidence="3 4">
    <name type="scientific">Panagrellus redivivus</name>
    <name type="common">Microworm</name>
    <dbReference type="NCBI Taxonomy" id="6233"/>
    <lineage>
        <taxon>Eukaryota</taxon>
        <taxon>Metazoa</taxon>
        <taxon>Ecdysozoa</taxon>
        <taxon>Nematoda</taxon>
        <taxon>Chromadorea</taxon>
        <taxon>Rhabditida</taxon>
        <taxon>Tylenchina</taxon>
        <taxon>Panagrolaimomorpha</taxon>
        <taxon>Panagrolaimoidea</taxon>
        <taxon>Panagrolaimidae</taxon>
        <taxon>Panagrellus</taxon>
    </lineage>
</organism>
<sequence length="766" mass="83312">MEITGISRETPSEAVKVYSGTAKPTAIIEISNRTFGLIAGLLHEYDKEDLCFKPSDFCRAKLSTLKSSFGSIVALTEAGDVLVNTSKDVADLVGITLVKKHRDSCPHGVKFDDFNDAGMIDADCTETSIFTVDSDGRCWTFPRSVDLSNGSVLVSIVPFPKKVLRVFCGRAHMIALCENQAFERNTSLLDESSESLLSPVPSLGRRASPSSNPDPMLNEKCDECMSDSSLRLSVLMEQAESRSSNVTPPSPILIESETSTPSTKTAAARAKSKLAKFRSHFFGSTPKKERKPKENSVWHATDLPSSASLGNFSRSRDRQRHESENGDVEMSHFTSSRGDPLTPVPNMMSAASTDLTGIRHFSFVELNRFVQNPEGSSTTTTTPRPSLSTLSGSFDGTNSSGSPATVPKVHPNEMPLIGELYSWGQNGQGQLGHSDTITRREPTKIRGIPTSLTKVCVGNEHNVVLAATGEAYVWGSNEQGQLKVVNQACLLAPTLLKLGAGSSIVDVAAGSAFTVAIVAGQSRKTDSVPLVYIFGRGGNVEKSSTTVCNGVEKLGYPVSLLATLPSSPIWIGYLPKSNPEASNAFIRLQSVLKAAKFAKLIGNLAEKLPFSPTSTDTNSLLRRLSTTTSAWALTLARYSTACQRSLCHHGDPTLAQGTAALCRFREILRAFLEYHFAVVDVVSFRAFYDILLEFDAQALVEKLCLDYGIENSAQHNNLRQLFELPIRHFVEIRGVMDAIKLEWFRYSHRSVEPIPTPSVAEVLVFD</sequence>
<feature type="region of interest" description="Disordered" evidence="2">
    <location>
        <begin position="372"/>
        <end position="407"/>
    </location>
</feature>
<feature type="compositionally biased region" description="Low complexity" evidence="2">
    <location>
        <begin position="256"/>
        <end position="269"/>
    </location>
</feature>
<keyword evidence="3" id="KW-1185">Reference proteome</keyword>
<dbReference type="AlphaFoldDB" id="A0A7E4VGC2"/>
<feature type="region of interest" description="Disordered" evidence="2">
    <location>
        <begin position="240"/>
        <end position="343"/>
    </location>
</feature>
<feature type="repeat" description="RCC1" evidence="1">
    <location>
        <begin position="418"/>
        <end position="468"/>
    </location>
</feature>
<dbReference type="PANTHER" id="PTHR46089:SF4">
    <property type="entry name" value="VPS9 DOMAIN-CONTAINING PROTEIN"/>
    <property type="match status" value="1"/>
</dbReference>
<protein>
    <submittedName>
        <fullName evidence="4">BTB domain-containing protein</fullName>
    </submittedName>
</protein>
<dbReference type="Gene3D" id="2.130.10.30">
    <property type="entry name" value="Regulator of chromosome condensation 1/beta-lactamase-inhibitor protein II"/>
    <property type="match status" value="1"/>
</dbReference>
<dbReference type="Pfam" id="PF00415">
    <property type="entry name" value="RCC1"/>
    <property type="match status" value="2"/>
</dbReference>
<name>A0A7E4VGC2_PANRE</name>
<reference evidence="4" key="2">
    <citation type="submission" date="2020-10" db="UniProtKB">
        <authorList>
            <consortium name="WormBaseParasite"/>
        </authorList>
    </citation>
    <scope>IDENTIFICATION</scope>
</reference>
<evidence type="ECO:0000256" key="1">
    <source>
        <dbReference type="PROSITE-ProRule" id="PRU00235"/>
    </source>
</evidence>
<dbReference type="InterPro" id="IPR000408">
    <property type="entry name" value="Reg_chr_condens"/>
</dbReference>
<dbReference type="SUPFAM" id="SSF50985">
    <property type="entry name" value="RCC1/BLIP-II"/>
    <property type="match status" value="1"/>
</dbReference>
<feature type="region of interest" description="Disordered" evidence="2">
    <location>
        <begin position="196"/>
        <end position="216"/>
    </location>
</feature>
<feature type="compositionally biased region" description="Basic residues" evidence="2">
    <location>
        <begin position="270"/>
        <end position="279"/>
    </location>
</feature>
<reference evidence="3" key="1">
    <citation type="journal article" date="2013" name="Genetics">
        <title>The draft genome and transcriptome of Panagrellus redivivus are shaped by the harsh demands of a free-living lifestyle.</title>
        <authorList>
            <person name="Srinivasan J."/>
            <person name="Dillman A.R."/>
            <person name="Macchietto M.G."/>
            <person name="Heikkinen L."/>
            <person name="Lakso M."/>
            <person name="Fracchia K.M."/>
            <person name="Antoshechkin I."/>
            <person name="Mortazavi A."/>
            <person name="Wong G."/>
            <person name="Sternberg P.W."/>
        </authorList>
    </citation>
    <scope>NUCLEOTIDE SEQUENCE [LARGE SCALE GENOMIC DNA]</scope>
    <source>
        <strain evidence="3">MT8872</strain>
    </source>
</reference>
<feature type="compositionally biased region" description="Low complexity" evidence="2">
    <location>
        <begin position="375"/>
        <end position="393"/>
    </location>
</feature>
<dbReference type="WBParaSite" id="Pan_g20598.t1">
    <property type="protein sequence ID" value="Pan_g20598.t1"/>
    <property type="gene ID" value="Pan_g20598"/>
</dbReference>
<feature type="compositionally biased region" description="Basic and acidic residues" evidence="2">
    <location>
        <begin position="314"/>
        <end position="324"/>
    </location>
</feature>
<evidence type="ECO:0000313" key="3">
    <source>
        <dbReference type="Proteomes" id="UP000492821"/>
    </source>
</evidence>
<evidence type="ECO:0000256" key="2">
    <source>
        <dbReference type="SAM" id="MobiDB-lite"/>
    </source>
</evidence>
<dbReference type="Proteomes" id="UP000492821">
    <property type="component" value="Unassembled WGS sequence"/>
</dbReference>
<proteinExistence type="predicted"/>
<dbReference type="InterPro" id="IPR009091">
    <property type="entry name" value="RCC1/BLIP-II"/>
</dbReference>
<dbReference type="InterPro" id="IPR051984">
    <property type="entry name" value="Alsin"/>
</dbReference>
<dbReference type="PROSITE" id="PS50012">
    <property type="entry name" value="RCC1_3"/>
    <property type="match status" value="2"/>
</dbReference>
<evidence type="ECO:0000313" key="4">
    <source>
        <dbReference type="WBParaSite" id="Pan_g20598.t1"/>
    </source>
</evidence>
<feature type="compositionally biased region" description="Polar residues" evidence="2">
    <location>
        <begin position="394"/>
        <end position="403"/>
    </location>
</feature>